<reference evidence="3 4" key="1">
    <citation type="submission" date="2024-04" db="EMBL/GenBank/DDBJ databases">
        <authorList>
            <person name="Fracassetti M."/>
        </authorList>
    </citation>
    <scope>NUCLEOTIDE SEQUENCE [LARGE SCALE GENOMIC DNA]</scope>
</reference>
<evidence type="ECO:0000256" key="1">
    <source>
        <dbReference type="SAM" id="Coils"/>
    </source>
</evidence>
<evidence type="ECO:0000313" key="4">
    <source>
        <dbReference type="Proteomes" id="UP001497516"/>
    </source>
</evidence>
<sequence>MSSKLLQELSTMTNKCNSPSPDGISSSNANHGSALMQQHRKELVGFLGMSLEAICQTKSLDEVESIVLKVVEHSTDPVETTILIAQVSRLAEFIEIIPCSLSTIETGCGVESSVSQMTKDMKARLVHRKRKLSCLKEELSRLGDEGMKLEVKIQQLSARKAELIGKRNLIVVELEKANEEASKELEDFTKQCDEDKLKIDGRLKAKERVAQSNASWKLFKENLGW</sequence>
<dbReference type="EMBL" id="OZ034815">
    <property type="protein sequence ID" value="CAL1369425.1"/>
    <property type="molecule type" value="Genomic_DNA"/>
</dbReference>
<feature type="region of interest" description="Disordered" evidence="2">
    <location>
        <begin position="9"/>
        <end position="30"/>
    </location>
</feature>
<name>A0AAV2DAH7_9ROSI</name>
<evidence type="ECO:0000313" key="3">
    <source>
        <dbReference type="EMBL" id="CAL1369425.1"/>
    </source>
</evidence>
<organism evidence="3 4">
    <name type="scientific">Linum trigynum</name>
    <dbReference type="NCBI Taxonomy" id="586398"/>
    <lineage>
        <taxon>Eukaryota</taxon>
        <taxon>Viridiplantae</taxon>
        <taxon>Streptophyta</taxon>
        <taxon>Embryophyta</taxon>
        <taxon>Tracheophyta</taxon>
        <taxon>Spermatophyta</taxon>
        <taxon>Magnoliopsida</taxon>
        <taxon>eudicotyledons</taxon>
        <taxon>Gunneridae</taxon>
        <taxon>Pentapetalae</taxon>
        <taxon>rosids</taxon>
        <taxon>fabids</taxon>
        <taxon>Malpighiales</taxon>
        <taxon>Linaceae</taxon>
        <taxon>Linum</taxon>
    </lineage>
</organism>
<gene>
    <name evidence="3" type="ORF">LTRI10_LOCUS12043</name>
</gene>
<dbReference type="Proteomes" id="UP001497516">
    <property type="component" value="Chromosome 2"/>
</dbReference>
<feature type="coiled-coil region" evidence="1">
    <location>
        <begin position="171"/>
        <end position="198"/>
    </location>
</feature>
<evidence type="ECO:0000256" key="2">
    <source>
        <dbReference type="SAM" id="MobiDB-lite"/>
    </source>
</evidence>
<keyword evidence="4" id="KW-1185">Reference proteome</keyword>
<proteinExistence type="predicted"/>
<protein>
    <submittedName>
        <fullName evidence="3">Uncharacterized protein</fullName>
    </submittedName>
</protein>
<accession>A0AAV2DAH7</accession>
<keyword evidence="1" id="KW-0175">Coiled coil</keyword>
<dbReference type="AlphaFoldDB" id="A0AAV2DAH7"/>